<feature type="compositionally biased region" description="Polar residues" evidence="1">
    <location>
        <begin position="254"/>
        <end position="271"/>
    </location>
</feature>
<evidence type="ECO:0000313" key="4">
    <source>
        <dbReference type="Proteomes" id="UP000233837"/>
    </source>
</evidence>
<dbReference type="SUPFAM" id="SSF140383">
    <property type="entry name" value="BSD domain-like"/>
    <property type="match status" value="1"/>
</dbReference>
<evidence type="ECO:0000313" key="3">
    <source>
        <dbReference type="EMBL" id="PKU86117.1"/>
    </source>
</evidence>
<feature type="region of interest" description="Disordered" evidence="1">
    <location>
        <begin position="94"/>
        <end position="129"/>
    </location>
</feature>
<dbReference type="InterPro" id="IPR005607">
    <property type="entry name" value="BSD_dom"/>
</dbReference>
<feature type="compositionally biased region" description="Acidic residues" evidence="1">
    <location>
        <begin position="220"/>
        <end position="234"/>
    </location>
</feature>
<evidence type="ECO:0000256" key="1">
    <source>
        <dbReference type="SAM" id="MobiDB-lite"/>
    </source>
</evidence>
<keyword evidence="4" id="KW-1185">Reference proteome</keyword>
<dbReference type="AlphaFoldDB" id="A0A2I0XDW5"/>
<dbReference type="SMART" id="SM00751">
    <property type="entry name" value="BSD"/>
    <property type="match status" value="1"/>
</dbReference>
<dbReference type="PROSITE" id="PS50858">
    <property type="entry name" value="BSD"/>
    <property type="match status" value="1"/>
</dbReference>
<dbReference type="Gene3D" id="1.10.3970.10">
    <property type="entry name" value="BSD domain"/>
    <property type="match status" value="1"/>
</dbReference>
<gene>
    <name evidence="3" type="ORF">MA16_Dca001948</name>
</gene>
<accession>A0A2I0XDW5</accession>
<reference evidence="3 4" key="2">
    <citation type="journal article" date="2017" name="Nature">
        <title>The Apostasia genome and the evolution of orchids.</title>
        <authorList>
            <person name="Zhang G.Q."/>
            <person name="Liu K.W."/>
            <person name="Li Z."/>
            <person name="Lohaus R."/>
            <person name="Hsiao Y.Y."/>
            <person name="Niu S.C."/>
            <person name="Wang J.Y."/>
            <person name="Lin Y.C."/>
            <person name="Xu Q."/>
            <person name="Chen L.J."/>
            <person name="Yoshida K."/>
            <person name="Fujiwara S."/>
            <person name="Wang Z.W."/>
            <person name="Zhang Y.Q."/>
            <person name="Mitsuda N."/>
            <person name="Wang M."/>
            <person name="Liu G.H."/>
            <person name="Pecoraro L."/>
            <person name="Huang H.X."/>
            <person name="Xiao X.J."/>
            <person name="Lin M."/>
            <person name="Wu X.Y."/>
            <person name="Wu W.L."/>
            <person name="Chen Y.Y."/>
            <person name="Chang S.B."/>
            <person name="Sakamoto S."/>
            <person name="Ohme-Takagi M."/>
            <person name="Yagi M."/>
            <person name="Zeng S.J."/>
            <person name="Shen C.Y."/>
            <person name="Yeh C.M."/>
            <person name="Luo Y.B."/>
            <person name="Tsai W.C."/>
            <person name="Van de Peer Y."/>
            <person name="Liu Z.J."/>
        </authorList>
    </citation>
    <scope>NUCLEOTIDE SEQUENCE [LARGE SCALE GENOMIC DNA]</scope>
    <source>
        <tissue evidence="3">The whole plant</tissue>
    </source>
</reference>
<sequence length="285" mass="31965">MFYHILFIDFEMSDAQQEHALAVERLEPRLTALRIELCPSHMSEGCFWKIYFVLLHSRLNKHDAELLSTPQREKLRGEELKPIVQARAMLLQDLHTRTKPNTEGSAKSSSSVKEDEQYEPSVPSEGRVSVMPVSGITSSENLPSPPQPEDIFVSIPVIDIETEKHPVESTVVKIIDKSVIEEDPSVQSKKQKGESYEDDWLEDETGEASGSGENALPLGNDEDVSFSDLEEEDDKAISKSSPTQVKESRGWVQLNKNTESPAKRSSSTSPQNKDDWLNVDEVDAE</sequence>
<dbReference type="Proteomes" id="UP000233837">
    <property type="component" value="Unassembled WGS sequence"/>
</dbReference>
<dbReference type="InterPro" id="IPR035925">
    <property type="entry name" value="BSD_dom_sf"/>
</dbReference>
<feature type="compositionally biased region" description="Polar residues" evidence="1">
    <location>
        <begin position="99"/>
        <end position="111"/>
    </location>
</feature>
<organism evidence="3 4">
    <name type="scientific">Dendrobium catenatum</name>
    <dbReference type="NCBI Taxonomy" id="906689"/>
    <lineage>
        <taxon>Eukaryota</taxon>
        <taxon>Viridiplantae</taxon>
        <taxon>Streptophyta</taxon>
        <taxon>Embryophyta</taxon>
        <taxon>Tracheophyta</taxon>
        <taxon>Spermatophyta</taxon>
        <taxon>Magnoliopsida</taxon>
        <taxon>Liliopsida</taxon>
        <taxon>Asparagales</taxon>
        <taxon>Orchidaceae</taxon>
        <taxon>Epidendroideae</taxon>
        <taxon>Malaxideae</taxon>
        <taxon>Dendrobiinae</taxon>
        <taxon>Dendrobium</taxon>
    </lineage>
</organism>
<proteinExistence type="predicted"/>
<dbReference type="PANTHER" id="PTHR31923:SF4">
    <property type="entry name" value="BSD DOMAIN-CONTAINING PROTEIN"/>
    <property type="match status" value="1"/>
</dbReference>
<protein>
    <recommendedName>
        <fullName evidence="2">BSD domain-containing protein</fullName>
    </recommendedName>
</protein>
<reference evidence="3 4" key="1">
    <citation type="journal article" date="2016" name="Sci. Rep.">
        <title>The Dendrobium catenatum Lindl. genome sequence provides insights into polysaccharide synthase, floral development and adaptive evolution.</title>
        <authorList>
            <person name="Zhang G.Q."/>
            <person name="Xu Q."/>
            <person name="Bian C."/>
            <person name="Tsai W.C."/>
            <person name="Yeh C.M."/>
            <person name="Liu K.W."/>
            <person name="Yoshida K."/>
            <person name="Zhang L.S."/>
            <person name="Chang S.B."/>
            <person name="Chen F."/>
            <person name="Shi Y."/>
            <person name="Su Y.Y."/>
            <person name="Zhang Y.Q."/>
            <person name="Chen L.J."/>
            <person name="Yin Y."/>
            <person name="Lin M."/>
            <person name="Huang H."/>
            <person name="Deng H."/>
            <person name="Wang Z.W."/>
            <person name="Zhu S.L."/>
            <person name="Zhao X."/>
            <person name="Deng C."/>
            <person name="Niu S.C."/>
            <person name="Huang J."/>
            <person name="Wang M."/>
            <person name="Liu G.H."/>
            <person name="Yang H.J."/>
            <person name="Xiao X.J."/>
            <person name="Hsiao Y.Y."/>
            <person name="Wu W.L."/>
            <person name="Chen Y.Y."/>
            <person name="Mitsuda N."/>
            <person name="Ohme-Takagi M."/>
            <person name="Luo Y.B."/>
            <person name="Van de Peer Y."/>
            <person name="Liu Z.J."/>
        </authorList>
    </citation>
    <scope>NUCLEOTIDE SEQUENCE [LARGE SCALE GENOMIC DNA]</scope>
    <source>
        <tissue evidence="3">The whole plant</tissue>
    </source>
</reference>
<dbReference type="EMBL" id="KZ501954">
    <property type="protein sequence ID" value="PKU86117.1"/>
    <property type="molecule type" value="Genomic_DNA"/>
</dbReference>
<feature type="domain" description="BSD" evidence="2">
    <location>
        <begin position="7"/>
        <end position="59"/>
    </location>
</feature>
<feature type="region of interest" description="Disordered" evidence="1">
    <location>
        <begin position="183"/>
        <end position="285"/>
    </location>
</feature>
<feature type="compositionally biased region" description="Acidic residues" evidence="1">
    <location>
        <begin position="196"/>
        <end position="206"/>
    </location>
</feature>
<dbReference type="PANTHER" id="PTHR31923">
    <property type="entry name" value="BSD DOMAIN-CONTAINING PROTEIN"/>
    <property type="match status" value="1"/>
</dbReference>
<evidence type="ECO:0000259" key="2">
    <source>
        <dbReference type="PROSITE" id="PS50858"/>
    </source>
</evidence>
<name>A0A2I0XDW5_9ASPA</name>
<dbReference type="Pfam" id="PF03909">
    <property type="entry name" value="BSD"/>
    <property type="match status" value="1"/>
</dbReference>